<reference evidence="3" key="1">
    <citation type="journal article" date="2005" name="Environ. Microbiol.">
        <title>Genetic and functional properties of uncultivated thermophilic crenarchaeotes from a subsurface gold mine as revealed by analysis of genome fragments.</title>
        <authorList>
            <person name="Nunoura T."/>
            <person name="Hirayama H."/>
            <person name="Takami H."/>
            <person name="Oida H."/>
            <person name="Nishi S."/>
            <person name="Shimamura S."/>
            <person name="Suzuki Y."/>
            <person name="Inagaki F."/>
            <person name="Takai K."/>
            <person name="Nealson K.H."/>
            <person name="Horikoshi K."/>
        </authorList>
    </citation>
    <scope>NUCLEOTIDE SEQUENCE</scope>
</reference>
<keyword evidence="2" id="KW-1133">Transmembrane helix</keyword>
<accession>H5SCU3</accession>
<evidence type="ECO:0000313" key="3">
    <source>
        <dbReference type="EMBL" id="BAL53979.1"/>
    </source>
</evidence>
<protein>
    <submittedName>
        <fullName evidence="3">Uncharacterized protein</fullName>
    </submittedName>
</protein>
<feature type="coiled-coil region" evidence="1">
    <location>
        <begin position="767"/>
        <end position="794"/>
    </location>
</feature>
<sequence length="967" mass="111307">MAWQGFEVFRRRQKVILATLAVLAMVLFIVGDVLIGVRLGHYGLGYGLRSLFYDTRLEQLLELHDRRVAAIRTLLIAHARGRERWLMSRFKVSDPKDIKDENLRKEHDKEIAQASRTWLGQLYQQVVFAGLAGETFGLDAEGLLQFAYWKEEADRLGIVVAPSIIQQEFERFTFGQVNELELRRIIQQDVRYLASSEELLQWWGDEIRAALARRIVSGTAPQRAHAPTLFDLWQAYRELGTSLPQVAWITLDVNEERFVRSVPEPTDQELQSFFEKYKQQEPDPLRAEPGFRVPTRYRVEFIYADVRYDAKDPARTGEAWPHYRQLAEAGWGLAPLLGLTPALSSAGPFLPALATHGLSLKVPAYERYLALRDSRFRLNEPRASYARTGTPWGQRIHHHGLLPPGSGPWYRPGAAEMEQATQAVLQTISALANLPAVSNPAVAMSRPITVRAPYAECLALDLAGSLAHHLGLTVALAAPVVAGPEPGSFWPTAQVTTVAAACLVGQLAGPGIPTWTDPLWRETYRPPQNVPILRLAPVGEGLALAWWMPTHYVPFTDVANELELDFLRSQVTRLLDGDLQRLQKDLSEYQKLYEKAYREWRKLQRKLGTERFTPPPFGPNKEPLQAYLERFCQARGLRYFPMPQPRNRFELMPRASGELGKILYPLYVEAFAPPPATHPLEAFREELEFADTLIQGRRLLMDLQSQQDKAEPTQEQYGLYQGRYLIPKGMPQHRALIWKAEESPGYVPRFEEVREQVRQAWTKQKARELAQKHAEELAERIRQLHQQRQSSLEDVLRELRGDPNFPELDKMQTVELRRFQYQFVSRPVTGLEKSLPGPAFRAVRYPPVVDYPERDFLQQALDHLRQSGDTWITTNQPGDKVHLLVLVNEPRFPTPTEFAMDYLRRPTDSRIRVEDASGSDESLEEWVSRRRQRQYREQFLQFLRQRYGLDDEKWRQLQDHTRRYLGS</sequence>
<evidence type="ECO:0000256" key="1">
    <source>
        <dbReference type="SAM" id="Coils"/>
    </source>
</evidence>
<name>H5SCU3_9BACT</name>
<feature type="coiled-coil region" evidence="1">
    <location>
        <begin position="579"/>
        <end position="606"/>
    </location>
</feature>
<keyword evidence="1" id="KW-0175">Coiled coil</keyword>
<dbReference type="EMBL" id="AP011673">
    <property type="protein sequence ID" value="BAL53979.1"/>
    <property type="molecule type" value="Genomic_DNA"/>
</dbReference>
<keyword evidence="2" id="KW-0472">Membrane</keyword>
<feature type="transmembrane region" description="Helical" evidence="2">
    <location>
        <begin position="15"/>
        <end position="37"/>
    </location>
</feature>
<reference evidence="3" key="2">
    <citation type="journal article" date="2012" name="PLoS ONE">
        <title>A Deeply Branching Thermophilic Bacterium with an Ancient Acetyl-CoA Pathway Dominates a Subsurface Ecosystem.</title>
        <authorList>
            <person name="Takami H."/>
            <person name="Noguchi H."/>
            <person name="Takaki Y."/>
            <person name="Uchiyama I."/>
            <person name="Toyoda A."/>
            <person name="Nishi S."/>
            <person name="Chee G.-J."/>
            <person name="Arai W."/>
            <person name="Nunoura T."/>
            <person name="Itoh T."/>
            <person name="Hattori M."/>
            <person name="Takai K."/>
        </authorList>
    </citation>
    <scope>NUCLEOTIDE SEQUENCE</scope>
</reference>
<keyword evidence="2" id="KW-0812">Transmembrane</keyword>
<evidence type="ECO:0000256" key="2">
    <source>
        <dbReference type="SAM" id="Phobius"/>
    </source>
</evidence>
<proteinExistence type="predicted"/>
<gene>
    <name evidence="3" type="ORF">HGMM_F11G08C16</name>
</gene>
<organism evidence="3">
    <name type="scientific">uncultured Planctomycetota bacterium</name>
    <dbReference type="NCBI Taxonomy" id="120965"/>
    <lineage>
        <taxon>Bacteria</taxon>
        <taxon>Pseudomonadati</taxon>
        <taxon>Planctomycetota</taxon>
        <taxon>environmental samples</taxon>
    </lineage>
</organism>
<dbReference type="AlphaFoldDB" id="H5SCU3"/>